<feature type="non-terminal residue" evidence="4">
    <location>
        <position position="80"/>
    </location>
</feature>
<name>A0A6G3XHC5_9ACTN</name>
<dbReference type="GO" id="GO:0004312">
    <property type="term" value="F:fatty acid synthase activity"/>
    <property type="evidence" value="ECO:0007669"/>
    <property type="project" value="TreeGrafter"/>
</dbReference>
<dbReference type="InterPro" id="IPR014043">
    <property type="entry name" value="Acyl_transferase_dom"/>
</dbReference>
<evidence type="ECO:0000256" key="1">
    <source>
        <dbReference type="ARBA" id="ARBA00022450"/>
    </source>
</evidence>
<dbReference type="PANTHER" id="PTHR43775:SF37">
    <property type="entry name" value="SI:DKEY-61P9.11"/>
    <property type="match status" value="1"/>
</dbReference>
<accession>A0A6G3XHC5</accession>
<dbReference type="GO" id="GO:0071770">
    <property type="term" value="P:DIM/DIP cell wall layer assembly"/>
    <property type="evidence" value="ECO:0007669"/>
    <property type="project" value="TreeGrafter"/>
</dbReference>
<evidence type="ECO:0000256" key="2">
    <source>
        <dbReference type="ARBA" id="ARBA00022553"/>
    </source>
</evidence>
<dbReference type="EMBL" id="JAAGMN010006664">
    <property type="protein sequence ID" value="NEE17196.1"/>
    <property type="molecule type" value="Genomic_DNA"/>
</dbReference>
<keyword evidence="1" id="KW-0596">Phosphopantetheine</keyword>
<dbReference type="GO" id="GO:0005737">
    <property type="term" value="C:cytoplasm"/>
    <property type="evidence" value="ECO:0007669"/>
    <property type="project" value="TreeGrafter"/>
</dbReference>
<evidence type="ECO:0000259" key="3">
    <source>
        <dbReference type="Pfam" id="PF00698"/>
    </source>
</evidence>
<feature type="domain" description="Malonyl-CoA:ACP transacylase (MAT)" evidence="3">
    <location>
        <begin position="1"/>
        <end position="76"/>
    </location>
</feature>
<keyword evidence="4" id="KW-0808">Transferase</keyword>
<comment type="caution">
    <text evidence="4">The sequence shown here is derived from an EMBL/GenBank/DDBJ whole genome shotgun (WGS) entry which is preliminary data.</text>
</comment>
<dbReference type="AlphaFoldDB" id="A0A6G3XHC5"/>
<feature type="non-terminal residue" evidence="4">
    <location>
        <position position="1"/>
    </location>
</feature>
<keyword evidence="4" id="KW-0012">Acyltransferase</keyword>
<dbReference type="GO" id="GO:0006633">
    <property type="term" value="P:fatty acid biosynthetic process"/>
    <property type="evidence" value="ECO:0007669"/>
    <property type="project" value="TreeGrafter"/>
</dbReference>
<dbReference type="PANTHER" id="PTHR43775">
    <property type="entry name" value="FATTY ACID SYNTHASE"/>
    <property type="match status" value="1"/>
</dbReference>
<reference evidence="4" key="1">
    <citation type="submission" date="2020-01" db="EMBL/GenBank/DDBJ databases">
        <title>Insect and environment-associated Actinomycetes.</title>
        <authorList>
            <person name="Currrie C."/>
            <person name="Chevrette M."/>
            <person name="Carlson C."/>
            <person name="Stubbendieck R."/>
            <person name="Wendt-Pienkowski E."/>
        </authorList>
    </citation>
    <scope>NUCLEOTIDE SEQUENCE</scope>
    <source>
        <strain evidence="4">SID7499</strain>
    </source>
</reference>
<dbReference type="InterPro" id="IPR016035">
    <property type="entry name" value="Acyl_Trfase/lysoPLipase"/>
</dbReference>
<dbReference type="InterPro" id="IPR016036">
    <property type="entry name" value="Malonyl_transacylase_ACP-bd"/>
</dbReference>
<dbReference type="InterPro" id="IPR001227">
    <property type="entry name" value="Ac_transferase_dom_sf"/>
</dbReference>
<organism evidence="4">
    <name type="scientific">Streptomyces sp. SID7499</name>
    <dbReference type="NCBI Taxonomy" id="2706086"/>
    <lineage>
        <taxon>Bacteria</taxon>
        <taxon>Bacillati</taxon>
        <taxon>Actinomycetota</taxon>
        <taxon>Actinomycetes</taxon>
        <taxon>Kitasatosporales</taxon>
        <taxon>Streptomycetaceae</taxon>
        <taxon>Streptomyces</taxon>
    </lineage>
</organism>
<sequence length="80" mass="8105">EYTAACVAGVLSLDEVLPLVVRREELFAQAAGGGGMLGVALDETEAAALDPDLSLAAVNGPRACVVAGPESALARAERRL</sequence>
<dbReference type="SUPFAM" id="SSF55048">
    <property type="entry name" value="Probable ACP-binding domain of malonyl-CoA ACP transacylase"/>
    <property type="match status" value="1"/>
</dbReference>
<dbReference type="InterPro" id="IPR050091">
    <property type="entry name" value="PKS_NRPS_Biosynth_Enz"/>
</dbReference>
<dbReference type="Gene3D" id="3.40.366.10">
    <property type="entry name" value="Malonyl-Coenzyme A Acyl Carrier Protein, domain 2"/>
    <property type="match status" value="1"/>
</dbReference>
<evidence type="ECO:0000313" key="4">
    <source>
        <dbReference type="EMBL" id="NEE17196.1"/>
    </source>
</evidence>
<dbReference type="GO" id="GO:0005886">
    <property type="term" value="C:plasma membrane"/>
    <property type="evidence" value="ECO:0007669"/>
    <property type="project" value="TreeGrafter"/>
</dbReference>
<keyword evidence="2" id="KW-0597">Phosphoprotein</keyword>
<protein>
    <submittedName>
        <fullName evidence="4">Acyltransferase domain-containing protein</fullName>
    </submittedName>
</protein>
<proteinExistence type="predicted"/>
<dbReference type="Pfam" id="PF00698">
    <property type="entry name" value="Acyl_transf_1"/>
    <property type="match status" value="1"/>
</dbReference>
<dbReference type="SUPFAM" id="SSF52151">
    <property type="entry name" value="FabD/lysophospholipase-like"/>
    <property type="match status" value="1"/>
</dbReference>
<gene>
    <name evidence="4" type="ORF">G3M58_63350</name>
</gene>